<evidence type="ECO:0000256" key="2">
    <source>
        <dbReference type="SAM" id="MobiDB-lite"/>
    </source>
</evidence>
<dbReference type="eggNOG" id="COG0823">
    <property type="taxonomic scope" value="Bacteria"/>
</dbReference>
<evidence type="ECO:0000313" key="4">
    <source>
        <dbReference type="Proteomes" id="UP000010798"/>
    </source>
</evidence>
<dbReference type="InterPro" id="IPR011042">
    <property type="entry name" value="6-blade_b-propeller_TolB-like"/>
</dbReference>
<proteinExistence type="inferred from homology"/>
<organism evidence="3 4">
    <name type="scientific">Singulisphaera acidiphila (strain ATCC BAA-1392 / DSM 18658 / VKM B-2454 / MOB10)</name>
    <dbReference type="NCBI Taxonomy" id="886293"/>
    <lineage>
        <taxon>Bacteria</taxon>
        <taxon>Pseudomonadati</taxon>
        <taxon>Planctomycetota</taxon>
        <taxon>Planctomycetia</taxon>
        <taxon>Isosphaerales</taxon>
        <taxon>Isosphaeraceae</taxon>
        <taxon>Singulisphaera</taxon>
    </lineage>
</organism>
<accession>L0DC43</accession>
<dbReference type="PANTHER" id="PTHR36842">
    <property type="entry name" value="PROTEIN TOLB HOMOLOG"/>
    <property type="match status" value="1"/>
</dbReference>
<dbReference type="KEGG" id="saci:Sinac_2090"/>
<feature type="region of interest" description="Disordered" evidence="2">
    <location>
        <begin position="410"/>
        <end position="429"/>
    </location>
</feature>
<dbReference type="Pfam" id="PF07676">
    <property type="entry name" value="PD40"/>
    <property type="match status" value="2"/>
</dbReference>
<dbReference type="InterPro" id="IPR011659">
    <property type="entry name" value="WD40"/>
</dbReference>
<name>L0DC43_SINAD</name>
<dbReference type="PANTHER" id="PTHR36842:SF1">
    <property type="entry name" value="PROTEIN TOLB"/>
    <property type="match status" value="1"/>
</dbReference>
<sequence>MCEPSCHKALTLPAPDRRGSLAVACLLPIFLGFVSGPRASAEDQKFATHARFFFTSQGKTALVNADGSGLQYFNFEKPGQATWQPGPMFPDGHRVLFLSMEPRRDGPGRSFEEYYTQTPTHLWVHDLESGSLEEVCTKERLAPFITPALLLGDDRILVQVVRKQVGQIYSVRLDGTDAREFTKAGEGLPYGLSLSPDRQRVAFHLASPQGYQVWTSDIDGSKRVKVAAQPGHLYFGTSWSPDGRWILYVDCIDGDDPGHDWADVCLGRADGSEHRVLTSGQAMWFAATYGNPQTRGGGSNVPVWTRDGSILFPRRLPGSKVAWEFQPQRPDVDHFNRDYKPELARGGTEICRLDPRDGRITALTHNNPPAWDFRVSESSDGKQIVFCRTITGESPAIWVMDADGKNPRQITRGIDDRGADHPRWLPQLP</sequence>
<dbReference type="Proteomes" id="UP000010798">
    <property type="component" value="Chromosome"/>
</dbReference>
<dbReference type="AlphaFoldDB" id="L0DC43"/>
<dbReference type="STRING" id="886293.Sinac_2090"/>
<evidence type="ECO:0000313" key="3">
    <source>
        <dbReference type="EMBL" id="AGA26425.1"/>
    </source>
</evidence>
<gene>
    <name evidence="3" type="ordered locus">Sinac_2090</name>
</gene>
<dbReference type="HOGENOM" id="CLU_639193_0_0_0"/>
<dbReference type="EMBL" id="CP003364">
    <property type="protein sequence ID" value="AGA26425.1"/>
    <property type="molecule type" value="Genomic_DNA"/>
</dbReference>
<keyword evidence="4" id="KW-1185">Reference proteome</keyword>
<comment type="similarity">
    <text evidence="1">Belongs to the TolB family.</text>
</comment>
<evidence type="ECO:0000256" key="1">
    <source>
        <dbReference type="ARBA" id="ARBA00009820"/>
    </source>
</evidence>
<dbReference type="Gene3D" id="2.120.10.30">
    <property type="entry name" value="TolB, C-terminal domain"/>
    <property type="match status" value="2"/>
</dbReference>
<protein>
    <submittedName>
        <fullName evidence="3">Periplasmic component of the Tol biopolymer transport system</fullName>
    </submittedName>
</protein>
<dbReference type="SUPFAM" id="SSF69304">
    <property type="entry name" value="Tricorn protease N-terminal domain"/>
    <property type="match status" value="1"/>
</dbReference>
<dbReference type="OrthoDB" id="269409at2"/>
<feature type="compositionally biased region" description="Basic and acidic residues" evidence="2">
    <location>
        <begin position="413"/>
        <end position="423"/>
    </location>
</feature>
<reference evidence="3 4" key="1">
    <citation type="submission" date="2012-02" db="EMBL/GenBank/DDBJ databases">
        <title>Complete sequence of chromosome of Singulisphaera acidiphila DSM 18658.</title>
        <authorList>
            <consortium name="US DOE Joint Genome Institute (JGI-PGF)"/>
            <person name="Lucas S."/>
            <person name="Copeland A."/>
            <person name="Lapidus A."/>
            <person name="Glavina del Rio T."/>
            <person name="Dalin E."/>
            <person name="Tice H."/>
            <person name="Bruce D."/>
            <person name="Goodwin L."/>
            <person name="Pitluck S."/>
            <person name="Peters L."/>
            <person name="Ovchinnikova G."/>
            <person name="Chertkov O."/>
            <person name="Kyrpides N."/>
            <person name="Mavromatis K."/>
            <person name="Ivanova N."/>
            <person name="Brettin T."/>
            <person name="Detter J.C."/>
            <person name="Han C."/>
            <person name="Larimer F."/>
            <person name="Land M."/>
            <person name="Hauser L."/>
            <person name="Markowitz V."/>
            <person name="Cheng J.-F."/>
            <person name="Hugenholtz P."/>
            <person name="Woyke T."/>
            <person name="Wu D."/>
            <person name="Tindall B."/>
            <person name="Pomrenke H."/>
            <person name="Brambilla E."/>
            <person name="Klenk H.-P."/>
            <person name="Eisen J.A."/>
        </authorList>
    </citation>
    <scope>NUCLEOTIDE SEQUENCE [LARGE SCALE GENOMIC DNA]</scope>
    <source>
        <strain evidence="4">ATCC BAA-1392 / DSM 18658 / VKM B-2454 / MOB10</strain>
    </source>
</reference>